<dbReference type="InterPro" id="IPR003870">
    <property type="entry name" value="DUF222"/>
</dbReference>
<name>A0ABP8P2M8_9MICO</name>
<accession>A0ABP8P2M8</accession>
<evidence type="ECO:0000259" key="2">
    <source>
        <dbReference type="SMART" id="SM00507"/>
    </source>
</evidence>
<keyword evidence="4" id="KW-1185">Reference proteome</keyword>
<dbReference type="Pfam" id="PF13391">
    <property type="entry name" value="HNH_2"/>
    <property type="match status" value="1"/>
</dbReference>
<gene>
    <name evidence="3" type="ORF">GCM10023171_02870</name>
</gene>
<dbReference type="Pfam" id="PF02720">
    <property type="entry name" value="DUF222"/>
    <property type="match status" value="1"/>
</dbReference>
<proteinExistence type="predicted"/>
<dbReference type="CDD" id="cd00085">
    <property type="entry name" value="HNHc"/>
    <property type="match status" value="1"/>
</dbReference>
<sequence>MAGLLAATGPVQRAGNRISTAERDAVDQLLADTARGLDLRDEHGRPGPAPTTDELADYARALMLAVDPDGAEPEDSRANRNRGLTLGRARDGLVPIRGGLLPEVAGQLQRLLDALLNPRIDEPAGPDSGDVTFIPADDPDGSADPSVPEGLPDPEDLRTPAQRRHDAFAAILTTAAATGGFPTLGGAAPTLVVSVTAADYAAGTGRAFVEGTGWDVPITVARHTACAGGIQRVLFDEHGQIVSIGTTGRIFNAAQRRAITLRDRECVIPGCHIPATWCEIHHVHEWAQGGPTHTSNGVTLCWNHHRTLDTSGWQIRMHHGVPEIRGPHWWDPYRTWRKPRTRHRTRTALAGALPAPDG</sequence>
<feature type="domain" description="HNH nuclease" evidence="2">
    <location>
        <begin position="254"/>
        <end position="306"/>
    </location>
</feature>
<dbReference type="EMBL" id="BAABGP010000003">
    <property type="protein sequence ID" value="GAA4478583.1"/>
    <property type="molecule type" value="Genomic_DNA"/>
</dbReference>
<dbReference type="InterPro" id="IPR003615">
    <property type="entry name" value="HNH_nuc"/>
</dbReference>
<dbReference type="Proteomes" id="UP001500731">
    <property type="component" value="Unassembled WGS sequence"/>
</dbReference>
<dbReference type="SMART" id="SM00507">
    <property type="entry name" value="HNHc"/>
    <property type="match status" value="1"/>
</dbReference>
<comment type="caution">
    <text evidence="3">The sequence shown here is derived from an EMBL/GenBank/DDBJ whole genome shotgun (WGS) entry which is preliminary data.</text>
</comment>
<organism evidence="3 4">
    <name type="scientific">Microbacterium panaciterrae</name>
    <dbReference type="NCBI Taxonomy" id="985759"/>
    <lineage>
        <taxon>Bacteria</taxon>
        <taxon>Bacillati</taxon>
        <taxon>Actinomycetota</taxon>
        <taxon>Actinomycetes</taxon>
        <taxon>Micrococcales</taxon>
        <taxon>Microbacteriaceae</taxon>
        <taxon>Microbacterium</taxon>
    </lineage>
</organism>
<evidence type="ECO:0000313" key="3">
    <source>
        <dbReference type="EMBL" id="GAA4478583.1"/>
    </source>
</evidence>
<reference evidence="4" key="1">
    <citation type="journal article" date="2019" name="Int. J. Syst. Evol. Microbiol.">
        <title>The Global Catalogue of Microorganisms (GCM) 10K type strain sequencing project: providing services to taxonomists for standard genome sequencing and annotation.</title>
        <authorList>
            <consortium name="The Broad Institute Genomics Platform"/>
            <consortium name="The Broad Institute Genome Sequencing Center for Infectious Disease"/>
            <person name="Wu L."/>
            <person name="Ma J."/>
        </authorList>
    </citation>
    <scope>NUCLEOTIDE SEQUENCE [LARGE SCALE GENOMIC DNA]</scope>
    <source>
        <strain evidence="4">JCM 17839</strain>
    </source>
</reference>
<feature type="region of interest" description="Disordered" evidence="1">
    <location>
        <begin position="119"/>
        <end position="158"/>
    </location>
</feature>
<dbReference type="Gene3D" id="1.10.30.50">
    <property type="match status" value="1"/>
</dbReference>
<protein>
    <recommendedName>
        <fullName evidence="2">HNH nuclease domain-containing protein</fullName>
    </recommendedName>
</protein>
<evidence type="ECO:0000313" key="4">
    <source>
        <dbReference type="Proteomes" id="UP001500731"/>
    </source>
</evidence>
<evidence type="ECO:0000256" key="1">
    <source>
        <dbReference type="SAM" id="MobiDB-lite"/>
    </source>
</evidence>